<feature type="transmembrane region" description="Helical" evidence="1">
    <location>
        <begin position="43"/>
        <end position="66"/>
    </location>
</feature>
<sequence>MNVTSFVIGLAAIGLLGFANQRGPICTVGAIREIVIERRYRRLAALLEASLWVGGGLVILNAAGLLPQAPQGYRASATTVVGGVLLGIGAFINGTCAVGTIAGIGARQWAYLATLAGFFLGSLAMVWLAAPQRLDDPSILLMASAWLLTACIVVFIVRLLTHGRSIRRTGVQPLRYIWSPHVATTIMGLSFLVVFVTVGGWSYTDMLGRLARGATFEMVPSLLLFVALFMGALIGGWTAGESGIKPRKGVTAGRCLLGGGLMGVGATLVPGNSDGLILIGMPLLRPYAWIAFASMCITIYIATVLARASGTRAHPDDARKHERGDG</sequence>
<dbReference type="Proteomes" id="UP001267878">
    <property type="component" value="Unassembled WGS sequence"/>
</dbReference>
<evidence type="ECO:0000256" key="1">
    <source>
        <dbReference type="SAM" id="Phobius"/>
    </source>
</evidence>
<reference evidence="2 3" key="1">
    <citation type="submission" date="2023-07" db="EMBL/GenBank/DDBJ databases">
        <title>Sorghum-associated microbial communities from plants grown in Nebraska, USA.</title>
        <authorList>
            <person name="Schachtman D."/>
        </authorList>
    </citation>
    <scope>NUCLEOTIDE SEQUENCE [LARGE SCALE GENOMIC DNA]</scope>
    <source>
        <strain evidence="2 3">BE187</strain>
    </source>
</reference>
<feature type="transmembrane region" description="Helical" evidence="1">
    <location>
        <begin position="182"/>
        <end position="201"/>
    </location>
</feature>
<gene>
    <name evidence="2" type="ORF">J2X04_000204</name>
</gene>
<dbReference type="RefSeq" id="WP_310051104.1">
    <property type="nucleotide sequence ID" value="NZ_JAVDVW010000001.1"/>
</dbReference>
<feature type="transmembrane region" description="Helical" evidence="1">
    <location>
        <begin position="251"/>
        <end position="269"/>
    </location>
</feature>
<feature type="transmembrane region" description="Helical" evidence="1">
    <location>
        <begin position="139"/>
        <end position="161"/>
    </location>
</feature>
<keyword evidence="1" id="KW-0812">Transmembrane</keyword>
<feature type="transmembrane region" description="Helical" evidence="1">
    <location>
        <begin position="221"/>
        <end position="239"/>
    </location>
</feature>
<dbReference type="EMBL" id="JAVDVW010000001">
    <property type="protein sequence ID" value="MDR7097857.1"/>
    <property type="molecule type" value="Genomic_DNA"/>
</dbReference>
<dbReference type="InterPro" id="IPR007272">
    <property type="entry name" value="Sulf_transp_TsuA/YedE"/>
</dbReference>
<comment type="caution">
    <text evidence="2">The sequence shown here is derived from an EMBL/GenBank/DDBJ whole genome shotgun (WGS) entry which is preliminary data.</text>
</comment>
<keyword evidence="3" id="KW-1185">Reference proteome</keyword>
<proteinExistence type="predicted"/>
<evidence type="ECO:0000313" key="2">
    <source>
        <dbReference type="EMBL" id="MDR7097857.1"/>
    </source>
</evidence>
<feature type="transmembrane region" description="Helical" evidence="1">
    <location>
        <begin position="78"/>
        <end position="102"/>
    </location>
</feature>
<name>A0ABU1VK46_9GAMM</name>
<organism evidence="2 3">
    <name type="scientific">Agrilutibacter niabensis</name>
    <dbReference type="NCBI Taxonomy" id="380628"/>
    <lineage>
        <taxon>Bacteria</taxon>
        <taxon>Pseudomonadati</taxon>
        <taxon>Pseudomonadota</taxon>
        <taxon>Gammaproteobacteria</taxon>
        <taxon>Lysobacterales</taxon>
        <taxon>Lysobacteraceae</taxon>
        <taxon>Agrilutibacter</taxon>
    </lineage>
</organism>
<protein>
    <submittedName>
        <fullName evidence="2">Toxin CptA</fullName>
    </submittedName>
</protein>
<accession>A0ABU1VK46</accession>
<keyword evidence="1" id="KW-0472">Membrane</keyword>
<feature type="transmembrane region" description="Helical" evidence="1">
    <location>
        <begin position="109"/>
        <end position="127"/>
    </location>
</feature>
<feature type="transmembrane region" description="Helical" evidence="1">
    <location>
        <begin position="6"/>
        <end position="31"/>
    </location>
</feature>
<feature type="transmembrane region" description="Helical" evidence="1">
    <location>
        <begin position="289"/>
        <end position="310"/>
    </location>
</feature>
<keyword evidence="1" id="KW-1133">Transmembrane helix</keyword>
<evidence type="ECO:0000313" key="3">
    <source>
        <dbReference type="Proteomes" id="UP001267878"/>
    </source>
</evidence>
<dbReference type="Pfam" id="PF04143">
    <property type="entry name" value="Sulf_transp"/>
    <property type="match status" value="1"/>
</dbReference>